<evidence type="ECO:0000313" key="3">
    <source>
        <dbReference type="EMBL" id="TWT47631.1"/>
    </source>
</evidence>
<protein>
    <submittedName>
        <fullName evidence="3">PAP2 superfamily protein</fullName>
    </submittedName>
</protein>
<dbReference type="CDD" id="cd01610">
    <property type="entry name" value="PAP2_like"/>
    <property type="match status" value="1"/>
</dbReference>
<comment type="caution">
    <text evidence="3">The sequence shown here is derived from an EMBL/GenBank/DDBJ whole genome shotgun (WGS) entry which is preliminary data.</text>
</comment>
<dbReference type="PROSITE" id="PS51257">
    <property type="entry name" value="PROKAR_LIPOPROTEIN"/>
    <property type="match status" value="1"/>
</dbReference>
<keyword evidence="4" id="KW-1185">Reference proteome</keyword>
<dbReference type="Gene3D" id="1.20.144.10">
    <property type="entry name" value="Phosphatidic acid phosphatase type 2/haloperoxidase"/>
    <property type="match status" value="1"/>
</dbReference>
<dbReference type="AlphaFoldDB" id="A0A5C5WC81"/>
<feature type="domain" description="Phosphatidic acid phosphatase type 2/haloperoxidase" evidence="2">
    <location>
        <begin position="219"/>
        <end position="307"/>
    </location>
</feature>
<name>A0A5C5WC81_9BACT</name>
<dbReference type="EMBL" id="SJPH01000002">
    <property type="protein sequence ID" value="TWT47631.1"/>
    <property type="molecule type" value="Genomic_DNA"/>
</dbReference>
<dbReference type="Proteomes" id="UP000318995">
    <property type="component" value="Unassembled WGS sequence"/>
</dbReference>
<organism evidence="3 4">
    <name type="scientific">Botrimarina hoheduenensis</name>
    <dbReference type="NCBI Taxonomy" id="2528000"/>
    <lineage>
        <taxon>Bacteria</taxon>
        <taxon>Pseudomonadati</taxon>
        <taxon>Planctomycetota</taxon>
        <taxon>Planctomycetia</taxon>
        <taxon>Pirellulales</taxon>
        <taxon>Lacipirellulaceae</taxon>
        <taxon>Botrimarina</taxon>
    </lineage>
</organism>
<dbReference type="InterPro" id="IPR000326">
    <property type="entry name" value="PAP2/HPO"/>
</dbReference>
<dbReference type="InterPro" id="IPR036938">
    <property type="entry name" value="PAP2/HPO_sf"/>
</dbReference>
<sequence>MPTFIRIRVAGLIVLLAGASGCALPLRTSRRTENTAPPTNSQVDRASEQAQALGRSENAPQAATKPPLFGPPTLAEHTALRFDQEPLSEEVTFESDGPRAAQPGLLVRLVNDQREFYKVDSLLVLGGAVAVAGFSANSQLDRDIDRHFQASVRGATADDWFESLHAGKELGNGLYTLPVYGGCWVLGELLPESETAGVLGDWGQRTTRSFLVGAPMTVALQAVLGGSRPGETVNDSGWTPFDDNNGVSGHSFMGSLPFLAAAKMSERPRTKALFYAGSAIAPLSRINDGAHYPSQVMLGWFIAYLAADAVDATETGFDQMRLIPYATPTESGVAVEVAY</sequence>
<dbReference type="Pfam" id="PF01569">
    <property type="entry name" value="PAP2"/>
    <property type="match status" value="1"/>
</dbReference>
<dbReference type="SUPFAM" id="SSF48317">
    <property type="entry name" value="Acid phosphatase/Vanadium-dependent haloperoxidase"/>
    <property type="match status" value="1"/>
</dbReference>
<evidence type="ECO:0000313" key="4">
    <source>
        <dbReference type="Proteomes" id="UP000318995"/>
    </source>
</evidence>
<accession>A0A5C5WC81</accession>
<dbReference type="RefSeq" id="WP_146572378.1">
    <property type="nucleotide sequence ID" value="NZ_SJPH01000002.1"/>
</dbReference>
<evidence type="ECO:0000259" key="2">
    <source>
        <dbReference type="Pfam" id="PF01569"/>
    </source>
</evidence>
<evidence type="ECO:0000256" key="1">
    <source>
        <dbReference type="SAM" id="MobiDB-lite"/>
    </source>
</evidence>
<proteinExistence type="predicted"/>
<dbReference type="OrthoDB" id="271145at2"/>
<gene>
    <name evidence="3" type="ORF">Pla111_12470</name>
</gene>
<feature type="region of interest" description="Disordered" evidence="1">
    <location>
        <begin position="28"/>
        <end position="70"/>
    </location>
</feature>
<reference evidence="3 4" key="1">
    <citation type="submission" date="2019-02" db="EMBL/GenBank/DDBJ databases">
        <title>Deep-cultivation of Planctomycetes and their phenomic and genomic characterization uncovers novel biology.</title>
        <authorList>
            <person name="Wiegand S."/>
            <person name="Jogler M."/>
            <person name="Boedeker C."/>
            <person name="Pinto D."/>
            <person name="Vollmers J."/>
            <person name="Rivas-Marin E."/>
            <person name="Kohn T."/>
            <person name="Peeters S.H."/>
            <person name="Heuer A."/>
            <person name="Rast P."/>
            <person name="Oberbeckmann S."/>
            <person name="Bunk B."/>
            <person name="Jeske O."/>
            <person name="Meyerdierks A."/>
            <person name="Storesund J.E."/>
            <person name="Kallscheuer N."/>
            <person name="Luecker S."/>
            <person name="Lage O.M."/>
            <person name="Pohl T."/>
            <person name="Merkel B.J."/>
            <person name="Hornburger P."/>
            <person name="Mueller R.-W."/>
            <person name="Bruemmer F."/>
            <person name="Labrenz M."/>
            <person name="Spormann A.M."/>
            <person name="Op Den Camp H."/>
            <person name="Overmann J."/>
            <person name="Amann R."/>
            <person name="Jetten M.S.M."/>
            <person name="Mascher T."/>
            <person name="Medema M.H."/>
            <person name="Devos D.P."/>
            <person name="Kaster A.-K."/>
            <person name="Ovreas L."/>
            <person name="Rohde M."/>
            <person name="Galperin M.Y."/>
            <person name="Jogler C."/>
        </authorList>
    </citation>
    <scope>NUCLEOTIDE SEQUENCE [LARGE SCALE GENOMIC DNA]</scope>
    <source>
        <strain evidence="3 4">Pla111</strain>
    </source>
</reference>
<feature type="compositionally biased region" description="Polar residues" evidence="1">
    <location>
        <begin position="34"/>
        <end position="50"/>
    </location>
</feature>